<feature type="coiled-coil region" evidence="1">
    <location>
        <begin position="82"/>
        <end position="218"/>
    </location>
</feature>
<feature type="coiled-coil region" evidence="1">
    <location>
        <begin position="398"/>
        <end position="425"/>
    </location>
</feature>
<sequence>MRKKFVKVMLFGALALTVSASFVGCTDYDDDIKNLQEQIDNINKKEPGVTTAEMSTAVSSAISALKTELEAVIAGKADNAAVVALQDKVRELEAALNNKADASAIQELIAQIGELSEEVNSVKGSLEDSKTKLEAEIKALEDELANVADAAEMEELAKKLTEAQNQLKELEEKISDNAGEIVKLTTQIGQLAEIQASIEALQTSNQAFQTAIDELRAAQGNNITEADLSKALQAYLTKDEIAKLLDNKMLDYLTKEDYAKKEQAIYDYVNNTLTANIMAKVNAAYVSLDKYNKDLKEINEKFSRYVDSESSEYKKLVSDVTALNNYKTETLQALVDLVNGTSDKEGLSKQVADLVAAMGEITDLSQTLSGYVKSTELTNYVKEADLNDKIEAYLSESMESAESTMQALEKRLEALEIGVKAMIQSIVYAPQTVGGVVAFNSLEVEDTGVTPNKNVVVAEDKSLNISFRVSPVSAAKVFFDKYDYSFEGHEVASRAAGKIEYLNVESSSVDEATGMVNFVVSTGISAGKSYAICMHVTPKAKVGEVDNDDNLTDITSNYFVVSKSLTKIETIVLESPAKAENTLYYNNENSAINYAEGIKYVINGGHVNLENYDMSKFSIEYSVTNENYFSIGKAEGILKPANYNLASYVDQTATATATVKIEGVKRTFPTSFAVVTIKEETSIAETTCNYGTLEVAWKNAEQTIPASKFDLTKIYDEANITATAFKQLTASYDKTADVHFVVGTDNVLSVAIAANTAGGEHPIQVIFEGNGKKITVKANVKITYNEVSLTTKPELWEGDKMNGTVIFTPTLDDQFRPSTIALSMDLTTLFGNYTEVYNDVTAAGGTVTLNVQDLAGFNGAVSFENNVVTINPSKYSGKDIVITSDVKFGNTTVDASKATIKVVNVSGTWKPGKLEVTLTDKAAKINVLEGFSWIDFRNKVMWADGADVEGGTDFADGVKGLAVYGLTAPTCTLTAADGTECPYLKFENGEVYFTEAGKTFGFVQPYEAKVTINVTSPWGEIAGATPSNTEILITIPALVQ</sequence>
<dbReference type="Gene3D" id="1.10.287.1490">
    <property type="match status" value="1"/>
</dbReference>
<dbReference type="EMBL" id="AGXV01000015">
    <property type="protein sequence ID" value="EIY67659.1"/>
    <property type="molecule type" value="Genomic_DNA"/>
</dbReference>
<protein>
    <submittedName>
        <fullName evidence="3">Uncharacterized protein</fullName>
    </submittedName>
</protein>
<gene>
    <name evidence="3" type="ORF">HMPREF1071_01233</name>
</gene>
<accession>I9I433</accession>
<dbReference type="OrthoDB" id="1099207at2"/>
<dbReference type="HOGENOM" id="CLU_298557_0_0_10"/>
<keyword evidence="4" id="KW-1185">Reference proteome</keyword>
<dbReference type="PROSITE" id="PS51257">
    <property type="entry name" value="PROKAR_LIPOPROTEIN"/>
    <property type="match status" value="1"/>
</dbReference>
<keyword evidence="1" id="KW-0175">Coiled coil</keyword>
<comment type="caution">
    <text evidence="3">The sequence shown here is derived from an EMBL/GenBank/DDBJ whole genome shotgun (WGS) entry which is preliminary data.</text>
</comment>
<feature type="chain" id="PRO_5003721147" evidence="2">
    <location>
        <begin position="21"/>
        <end position="1040"/>
    </location>
</feature>
<keyword evidence="2" id="KW-0732">Signal</keyword>
<dbReference type="RefSeq" id="WP_007479077.1">
    <property type="nucleotide sequence ID" value="NZ_JH724307.1"/>
</dbReference>
<reference evidence="3 4" key="1">
    <citation type="submission" date="2012-02" db="EMBL/GenBank/DDBJ databases">
        <title>The Genome Sequence of Bacteroides salyersiae CL02T12C01.</title>
        <authorList>
            <consortium name="The Broad Institute Genome Sequencing Platform"/>
            <person name="Earl A."/>
            <person name="Ward D."/>
            <person name="Feldgarden M."/>
            <person name="Gevers D."/>
            <person name="Zitomersky N.L."/>
            <person name="Coyne M.J."/>
            <person name="Comstock L.E."/>
            <person name="Young S.K."/>
            <person name="Zeng Q."/>
            <person name="Gargeya S."/>
            <person name="Fitzgerald M."/>
            <person name="Haas B."/>
            <person name="Abouelleil A."/>
            <person name="Alvarado L."/>
            <person name="Arachchi H.M."/>
            <person name="Berlin A."/>
            <person name="Chapman S.B."/>
            <person name="Gearin G."/>
            <person name="Goldberg J."/>
            <person name="Griggs A."/>
            <person name="Gujja S."/>
            <person name="Hansen M."/>
            <person name="Heiman D."/>
            <person name="Howarth C."/>
            <person name="Larimer J."/>
            <person name="Lui A."/>
            <person name="MacDonald P.J.P."/>
            <person name="McCowen C."/>
            <person name="Montmayeur A."/>
            <person name="Murphy C."/>
            <person name="Neiman D."/>
            <person name="Pearson M."/>
            <person name="Priest M."/>
            <person name="Roberts A."/>
            <person name="Saif S."/>
            <person name="Shea T."/>
            <person name="Sisk P."/>
            <person name="Stolte C."/>
            <person name="Sykes S."/>
            <person name="Wortman J."/>
            <person name="Nusbaum C."/>
            <person name="Birren B."/>
        </authorList>
    </citation>
    <scope>NUCLEOTIDE SEQUENCE [LARGE SCALE GENOMIC DNA]</scope>
    <source>
        <strain evidence="3 4">CL02T12C01</strain>
    </source>
</reference>
<feature type="signal peptide" evidence="2">
    <location>
        <begin position="1"/>
        <end position="20"/>
    </location>
</feature>
<dbReference type="AlphaFoldDB" id="I9I433"/>
<organism evidence="3 4">
    <name type="scientific">Bacteroides salyersiae CL02T12C01</name>
    <dbReference type="NCBI Taxonomy" id="997887"/>
    <lineage>
        <taxon>Bacteria</taxon>
        <taxon>Pseudomonadati</taxon>
        <taxon>Bacteroidota</taxon>
        <taxon>Bacteroidia</taxon>
        <taxon>Bacteroidales</taxon>
        <taxon>Bacteroidaceae</taxon>
        <taxon>Bacteroides</taxon>
    </lineage>
</organism>
<dbReference type="Proteomes" id="UP000005150">
    <property type="component" value="Unassembled WGS sequence"/>
</dbReference>
<proteinExistence type="predicted"/>
<dbReference type="PATRIC" id="fig|997887.3.peg.1299"/>
<evidence type="ECO:0000256" key="1">
    <source>
        <dbReference type="SAM" id="Coils"/>
    </source>
</evidence>
<evidence type="ECO:0000313" key="4">
    <source>
        <dbReference type="Proteomes" id="UP000005150"/>
    </source>
</evidence>
<evidence type="ECO:0000313" key="3">
    <source>
        <dbReference type="EMBL" id="EIY67659.1"/>
    </source>
</evidence>
<evidence type="ECO:0000256" key="2">
    <source>
        <dbReference type="SAM" id="SignalP"/>
    </source>
</evidence>
<name>I9I433_9BACE</name>